<feature type="transmembrane region" description="Helical" evidence="2">
    <location>
        <begin position="93"/>
        <end position="113"/>
    </location>
</feature>
<evidence type="ECO:0000313" key="3">
    <source>
        <dbReference type="Proteomes" id="UP000504634"/>
    </source>
</evidence>
<keyword evidence="3" id="KW-1185">Reference proteome</keyword>
<feature type="region of interest" description="Disordered" evidence="1">
    <location>
        <begin position="432"/>
        <end position="456"/>
    </location>
</feature>
<keyword evidence="2" id="KW-1133">Transmembrane helix</keyword>
<feature type="compositionally biased region" description="Low complexity" evidence="1">
    <location>
        <begin position="337"/>
        <end position="355"/>
    </location>
</feature>
<dbReference type="RefSeq" id="XP_030381457.1">
    <property type="nucleotide sequence ID" value="XM_030525597.1"/>
</dbReference>
<dbReference type="Proteomes" id="UP000504634">
    <property type="component" value="Unplaced"/>
</dbReference>
<feature type="compositionally biased region" description="Low complexity" evidence="1">
    <location>
        <begin position="142"/>
        <end position="162"/>
    </location>
</feature>
<gene>
    <name evidence="4" type="primary">LOC115629197</name>
</gene>
<feature type="transmembrane region" description="Helical" evidence="2">
    <location>
        <begin position="64"/>
        <end position="81"/>
    </location>
</feature>
<feature type="region of interest" description="Disordered" evidence="1">
    <location>
        <begin position="142"/>
        <end position="166"/>
    </location>
</feature>
<dbReference type="GeneID" id="115629197"/>
<dbReference type="AlphaFoldDB" id="A0A6J2U2U7"/>
<protein>
    <submittedName>
        <fullName evidence="4">Hornerin</fullName>
    </submittedName>
</protein>
<feature type="transmembrane region" description="Helical" evidence="2">
    <location>
        <begin position="37"/>
        <end position="58"/>
    </location>
</feature>
<reference evidence="4" key="1">
    <citation type="submission" date="2025-08" db="UniProtKB">
        <authorList>
            <consortium name="RefSeq"/>
        </authorList>
    </citation>
    <scope>IDENTIFICATION</scope>
    <source>
        <strain evidence="4">11010-0011.00</strain>
        <tissue evidence="4">Whole body</tissue>
    </source>
</reference>
<accession>A0A6J2U2U7</accession>
<dbReference type="OrthoDB" id="8070155at2759"/>
<organism evidence="3 4">
    <name type="scientific">Drosophila lebanonensis</name>
    <name type="common">Fruit fly</name>
    <name type="synonym">Scaptodrosophila lebanonensis</name>
    <dbReference type="NCBI Taxonomy" id="7225"/>
    <lineage>
        <taxon>Eukaryota</taxon>
        <taxon>Metazoa</taxon>
        <taxon>Ecdysozoa</taxon>
        <taxon>Arthropoda</taxon>
        <taxon>Hexapoda</taxon>
        <taxon>Insecta</taxon>
        <taxon>Pterygota</taxon>
        <taxon>Neoptera</taxon>
        <taxon>Endopterygota</taxon>
        <taxon>Diptera</taxon>
        <taxon>Brachycera</taxon>
        <taxon>Muscomorpha</taxon>
        <taxon>Ephydroidea</taxon>
        <taxon>Drosophilidae</taxon>
        <taxon>Scaptodrosophila</taxon>
    </lineage>
</organism>
<feature type="region of interest" description="Disordered" evidence="1">
    <location>
        <begin position="328"/>
        <end position="355"/>
    </location>
</feature>
<proteinExistence type="predicted"/>
<sequence length="611" mass="64583">MSGDCSDDADEKDGREDAILALLYDWTVKNVFTPNDLGTMVAYVLLFLISWYVILSALRFVMRLMWPVIVVVSAVLLFRFLRTFEPADLADMFLYAIGLVADLSCLLATYALYSLVGSSQAEQFQLQQSKLKRDAGLHFGTSAAHSSHSAHSSSSSPSSHYHGPSHKYLPPASSVLGYEGGSYSSLHGNGLASSHGLDFGSLDADNYHLGHQPQPSPHHHQSHHHVSAHRPLYHHAPKVETYIVQTSSHGHGGGHGLGHGIGTGHSVSLGHGHAAHGGYKLSPHIGSSSIGGGGGGSTLSLLGGHKLHTGFMLPSSLHRYGGEYSYSGHQSKPSFASSSHTSSHGPSLSLSHGHGSNLGLNHVALDLSGHSHGSSSSSGSGYHYSPTLSHELESHHVHGGAQESSGYSYDVPSLAFGAGSKPISSYGVPLLSGYDHEPKEESTAGVSSHGQHEHEQAPAYALGQKGLGHFTYTASTPHALHTDIIGLTSHHQSDEGAHSVSMHEHNDHTVELSKAPFKPSAFLGAKHESSSDGHDSQSYDFDAANTQYVQAPISTGYDYQPSTVLYGAPTHSGDSATPIFEPEATYLPPAAAAVPQLSYGQPAGSSHGYHH</sequence>
<feature type="region of interest" description="Disordered" evidence="1">
    <location>
        <begin position="204"/>
        <end position="229"/>
    </location>
</feature>
<name>A0A6J2U2U7_DROLE</name>
<evidence type="ECO:0000313" key="4">
    <source>
        <dbReference type="RefSeq" id="XP_030381457.1"/>
    </source>
</evidence>
<keyword evidence="2" id="KW-0472">Membrane</keyword>
<keyword evidence="2" id="KW-0812">Transmembrane</keyword>
<feature type="compositionally biased region" description="Basic residues" evidence="1">
    <location>
        <begin position="217"/>
        <end position="229"/>
    </location>
</feature>
<evidence type="ECO:0000256" key="2">
    <source>
        <dbReference type="SAM" id="Phobius"/>
    </source>
</evidence>
<evidence type="ECO:0000256" key="1">
    <source>
        <dbReference type="SAM" id="MobiDB-lite"/>
    </source>
</evidence>